<evidence type="ECO:0000256" key="1">
    <source>
        <dbReference type="SAM" id="MobiDB-lite"/>
    </source>
</evidence>
<feature type="region of interest" description="Disordered" evidence="1">
    <location>
        <begin position="1"/>
        <end position="20"/>
    </location>
</feature>
<protein>
    <submittedName>
        <fullName evidence="2">CSON014501 protein</fullName>
    </submittedName>
</protein>
<reference evidence="2" key="1">
    <citation type="submission" date="2018-07" db="EMBL/GenBank/DDBJ databases">
        <authorList>
            <person name="Quirk P.G."/>
            <person name="Krulwich T.A."/>
        </authorList>
    </citation>
    <scope>NUCLEOTIDE SEQUENCE</scope>
</reference>
<proteinExistence type="predicted"/>
<gene>
    <name evidence="2" type="primary">CSON014501</name>
</gene>
<evidence type="ECO:0000313" key="2">
    <source>
        <dbReference type="EMBL" id="SSX27401.1"/>
    </source>
</evidence>
<dbReference type="EMBL" id="UFQT01000822">
    <property type="protein sequence ID" value="SSX27401.1"/>
    <property type="molecule type" value="Genomic_DNA"/>
</dbReference>
<feature type="region of interest" description="Disordered" evidence="1">
    <location>
        <begin position="289"/>
        <end position="312"/>
    </location>
</feature>
<dbReference type="VEuPathDB" id="VectorBase:CSON014501"/>
<name>A0A336MDH5_CULSO</name>
<feature type="region of interest" description="Disordered" evidence="1">
    <location>
        <begin position="58"/>
        <end position="91"/>
    </location>
</feature>
<organism evidence="2">
    <name type="scientific">Culicoides sonorensis</name>
    <name type="common">Biting midge</name>
    <dbReference type="NCBI Taxonomy" id="179676"/>
    <lineage>
        <taxon>Eukaryota</taxon>
        <taxon>Metazoa</taxon>
        <taxon>Ecdysozoa</taxon>
        <taxon>Arthropoda</taxon>
        <taxon>Hexapoda</taxon>
        <taxon>Insecta</taxon>
        <taxon>Pterygota</taxon>
        <taxon>Neoptera</taxon>
        <taxon>Endopterygota</taxon>
        <taxon>Diptera</taxon>
        <taxon>Nematocera</taxon>
        <taxon>Chironomoidea</taxon>
        <taxon>Ceratopogonidae</taxon>
        <taxon>Ceratopogoninae</taxon>
        <taxon>Culicoides</taxon>
        <taxon>Monoculicoides</taxon>
    </lineage>
</organism>
<feature type="compositionally biased region" description="Polar residues" evidence="1">
    <location>
        <begin position="59"/>
        <end position="73"/>
    </location>
</feature>
<accession>A0A336MDH5</accession>
<sequence>MGIISSKPENADKNDVQLNDNLADQTLGSIGSSVSGSSGSPFQRLKNLSLSNRYERFSVSKTPKTTQSLSMNNLEGELTPRKSPAGPGGSGLKQRLIKALGGYNLLDPRSPSQMIARTPLSFGEKKSSKIENISMGKKNLVLETSIDSRIEQVHEDNEENPYSIFEENLDIEDQMIVRKAESENYQSTPTTTEISIDAFDGLVISKDPRSPSEGVPRTPMAFAVGVLQTPSVEMTQTFTDEIKVKEITTVKSNDTKITTESKQEKSSKTLMKAIYKDLIRRDPIHRNLIQEDENDSENNLSRTTPIKKALGENKERTPLSCVANKNHQINKAAIKPKNLLGNVFEDNFSPKIENMIERGEENTPTQQTGFNGQKQLGRLTSISKNIMLIEAHSKLFSSLIGIQFLIPDSLPFGSPVIANLYFKVLATLSQSPVPPNFSASLYAQFLSGTTAQLLYTQPDIRIARENKFLDNGLII</sequence>
<dbReference type="AlphaFoldDB" id="A0A336MDH5"/>